<sequence length="210" mass="22745">MKILIISVLVTVVITIRNVQDCSFLYIGINILNDPTLFTSVTADNDEECLEKCANSTACQVAAYSGTKCQHSANSQPASDGPERGYDWRQYLKLKCTTTSTANNATAKTTTNTPATQSNTSNPTTSSQPITIPNNIQATNTKALHPFTRVSAIDGEDCLKKCIDSKTCRVAGYMTNKCQHSSDESKAISLEEQNNLVGVSTRKTDALHQS</sequence>
<organism evidence="4 5">
    <name type="scientific">Paralvinella palmiformis</name>
    <dbReference type="NCBI Taxonomy" id="53620"/>
    <lineage>
        <taxon>Eukaryota</taxon>
        <taxon>Metazoa</taxon>
        <taxon>Spiralia</taxon>
        <taxon>Lophotrochozoa</taxon>
        <taxon>Annelida</taxon>
        <taxon>Polychaeta</taxon>
        <taxon>Sedentaria</taxon>
        <taxon>Canalipalpata</taxon>
        <taxon>Terebellida</taxon>
        <taxon>Terebelliformia</taxon>
        <taxon>Alvinellidae</taxon>
        <taxon>Paralvinella</taxon>
    </lineage>
</organism>
<feature type="domain" description="Apple" evidence="3">
    <location>
        <begin position="22"/>
        <end position="96"/>
    </location>
</feature>
<evidence type="ECO:0000256" key="2">
    <source>
        <dbReference type="SAM" id="SignalP"/>
    </source>
</evidence>
<gene>
    <name evidence="4" type="ORF">LSH36_299g02028</name>
</gene>
<comment type="caution">
    <text evidence="4">The sequence shown here is derived from an EMBL/GenBank/DDBJ whole genome shotgun (WGS) entry which is preliminary data.</text>
</comment>
<evidence type="ECO:0000313" key="5">
    <source>
        <dbReference type="Proteomes" id="UP001208570"/>
    </source>
</evidence>
<evidence type="ECO:0000256" key="1">
    <source>
        <dbReference type="SAM" id="MobiDB-lite"/>
    </source>
</evidence>
<evidence type="ECO:0000313" key="4">
    <source>
        <dbReference type="EMBL" id="KAK2153376.1"/>
    </source>
</evidence>
<evidence type="ECO:0000259" key="3">
    <source>
        <dbReference type="PROSITE" id="PS50948"/>
    </source>
</evidence>
<keyword evidence="2" id="KW-0732">Signal</keyword>
<dbReference type="InterPro" id="IPR003609">
    <property type="entry name" value="Pan_app"/>
</dbReference>
<feature type="chain" id="PRO_5041980007" description="Apple domain-containing protein" evidence="2">
    <location>
        <begin position="16"/>
        <end position="210"/>
    </location>
</feature>
<dbReference type="AlphaFoldDB" id="A0AAD9JI09"/>
<accession>A0AAD9JI09</accession>
<dbReference type="PROSITE" id="PS50948">
    <property type="entry name" value="PAN"/>
    <property type="match status" value="1"/>
</dbReference>
<proteinExistence type="predicted"/>
<dbReference type="Pfam" id="PF00024">
    <property type="entry name" value="PAN_1"/>
    <property type="match status" value="1"/>
</dbReference>
<keyword evidence="5" id="KW-1185">Reference proteome</keyword>
<reference evidence="4" key="1">
    <citation type="journal article" date="2023" name="Mol. Biol. Evol.">
        <title>Third-Generation Sequencing Reveals the Adaptive Role of the Epigenome in Three Deep-Sea Polychaetes.</title>
        <authorList>
            <person name="Perez M."/>
            <person name="Aroh O."/>
            <person name="Sun Y."/>
            <person name="Lan Y."/>
            <person name="Juniper S.K."/>
            <person name="Young C.R."/>
            <person name="Angers B."/>
            <person name="Qian P.Y."/>
        </authorList>
    </citation>
    <scope>NUCLEOTIDE SEQUENCE</scope>
    <source>
        <strain evidence="4">P08H-3</strain>
    </source>
</reference>
<name>A0AAD9JI09_9ANNE</name>
<feature type="region of interest" description="Disordered" evidence="1">
    <location>
        <begin position="105"/>
        <end position="132"/>
    </location>
</feature>
<protein>
    <recommendedName>
        <fullName evidence="3">Apple domain-containing protein</fullName>
    </recommendedName>
</protein>
<dbReference type="Proteomes" id="UP001208570">
    <property type="component" value="Unassembled WGS sequence"/>
</dbReference>
<dbReference type="EMBL" id="JAODUP010000299">
    <property type="protein sequence ID" value="KAK2153376.1"/>
    <property type="molecule type" value="Genomic_DNA"/>
</dbReference>
<feature type="signal peptide" evidence="2">
    <location>
        <begin position="1"/>
        <end position="15"/>
    </location>
</feature>